<reference evidence="2 3" key="1">
    <citation type="journal article" date="2015" name="Appl. Microbiol. Biotechnol.">
        <title>The consequence of an additional NADH dehydrogenase paralog on the growth of Gluconobacter oxydans DSM3504.</title>
        <authorList>
            <person name="Kostner D."/>
            <person name="Luchterhand B."/>
            <person name="Junker A."/>
            <person name="Volland S."/>
            <person name="Daniel R."/>
            <person name="Buchs J."/>
            <person name="Liebl W."/>
            <person name="Ehrenreich A."/>
        </authorList>
    </citation>
    <scope>NUCLEOTIDE SEQUENCE [LARGE SCALE GENOMIC DNA]</scope>
    <source>
        <strain evidence="2">DSM 3504</strain>
    </source>
</reference>
<dbReference type="GeneID" id="56906365"/>
<gene>
    <name evidence="2" type="ORF">GLS_c21390</name>
</gene>
<evidence type="ECO:0000256" key="1">
    <source>
        <dbReference type="SAM" id="MobiDB-lite"/>
    </source>
</evidence>
<feature type="region of interest" description="Disordered" evidence="1">
    <location>
        <begin position="241"/>
        <end position="300"/>
    </location>
</feature>
<evidence type="ECO:0000313" key="3">
    <source>
        <dbReference type="Proteomes" id="UP000031656"/>
    </source>
</evidence>
<organism evidence="2 3">
    <name type="scientific">Gluconobacter oxydans DSM 3504</name>
    <dbReference type="NCBI Taxonomy" id="1288313"/>
    <lineage>
        <taxon>Bacteria</taxon>
        <taxon>Pseudomonadati</taxon>
        <taxon>Pseudomonadota</taxon>
        <taxon>Alphaproteobacteria</taxon>
        <taxon>Acetobacterales</taxon>
        <taxon>Acetobacteraceae</taxon>
        <taxon>Gluconobacter</taxon>
    </lineage>
</organism>
<dbReference type="Proteomes" id="UP000031656">
    <property type="component" value="Chromosome"/>
</dbReference>
<proteinExistence type="predicted"/>
<protein>
    <recommendedName>
        <fullName evidence="4">Flp pilus assembly protein TadD</fullName>
    </recommendedName>
</protein>
<sequence>MKRVLLACTGVMVLTLGGCSSSTATKGPKPDQPYEDAMDTGKSVYGIGQATQAEAQYRTAMDRALMRDDAPSIHEAGFNLATVLLAEDEPQKALQSLGETEAALSLRGVSDTSDLAVIRAAALYRLHDTVFASQAVARALQSPDMGIRERALYLSGLIAADLRQDTVLAQRVNDLAAFRESSAQVDQQELTARLNLLRGQPELASSEALSVVKSRRDALDYRGMRRALTLAADAAEAAGHQPQAAALRQQEKISEQVAAKQAGDDGAAPKETSSEKAEPGKVTVQVHGTPVDQSGLGASD</sequence>
<name>A0A067Z7W2_GLUOY</name>
<dbReference type="AlphaFoldDB" id="A0A067Z7W2"/>
<evidence type="ECO:0008006" key="4">
    <source>
        <dbReference type="Google" id="ProtNLM"/>
    </source>
</evidence>
<dbReference type="RefSeq" id="WP_052327562.1">
    <property type="nucleotide sequence ID" value="NZ_CP004373.1"/>
</dbReference>
<accession>A0A067Z7W2</accession>
<evidence type="ECO:0000313" key="2">
    <source>
        <dbReference type="EMBL" id="AHK72010.1"/>
    </source>
</evidence>
<dbReference type="EMBL" id="CP004373">
    <property type="protein sequence ID" value="AHK72010.1"/>
    <property type="molecule type" value="Genomic_DNA"/>
</dbReference>
<dbReference type="PROSITE" id="PS51257">
    <property type="entry name" value="PROKAR_LIPOPROTEIN"/>
    <property type="match status" value="1"/>
</dbReference>
<dbReference type="KEGG" id="goy:GLS_c21390"/>
<dbReference type="HOGENOM" id="CLU_926737_0_0_5"/>